<dbReference type="SUPFAM" id="SSF161098">
    <property type="entry name" value="MetI-like"/>
    <property type="match status" value="1"/>
</dbReference>
<name>A0ABM9UPS2_SARVE</name>
<dbReference type="Gene3D" id="1.10.3720.10">
    <property type="entry name" value="MetI-like"/>
    <property type="match status" value="1"/>
</dbReference>
<dbReference type="InterPro" id="IPR035906">
    <property type="entry name" value="MetI-like_sf"/>
</dbReference>
<feature type="transmembrane region" description="Helical" evidence="7">
    <location>
        <begin position="238"/>
        <end position="258"/>
    </location>
</feature>
<evidence type="ECO:0000259" key="8">
    <source>
        <dbReference type="PROSITE" id="PS50928"/>
    </source>
</evidence>
<dbReference type="RefSeq" id="WP_055258606.1">
    <property type="nucleotide sequence ID" value="NZ_CABIXL010000003.1"/>
</dbReference>
<evidence type="ECO:0000256" key="3">
    <source>
        <dbReference type="ARBA" id="ARBA00022475"/>
    </source>
</evidence>
<proteinExistence type="inferred from homology"/>
<dbReference type="PROSITE" id="PS50928">
    <property type="entry name" value="ABC_TM1"/>
    <property type="match status" value="1"/>
</dbReference>
<keyword evidence="6 7" id="KW-0472">Membrane</keyword>
<evidence type="ECO:0000256" key="6">
    <source>
        <dbReference type="ARBA" id="ARBA00023136"/>
    </source>
</evidence>
<dbReference type="Pfam" id="PF00528">
    <property type="entry name" value="BPD_transp_1"/>
    <property type="match status" value="1"/>
</dbReference>
<reference evidence="9 10" key="1">
    <citation type="submission" date="2015-09" db="EMBL/GenBank/DDBJ databases">
        <authorList>
            <consortium name="Pathogen Informatics"/>
        </authorList>
    </citation>
    <scope>NUCLEOTIDE SEQUENCE [LARGE SCALE GENOMIC DNA]</scope>
    <source>
        <strain evidence="9 10">2789STDY5834858</strain>
    </source>
</reference>
<dbReference type="CDD" id="cd06261">
    <property type="entry name" value="TM_PBP2"/>
    <property type="match status" value="1"/>
</dbReference>
<evidence type="ECO:0000256" key="4">
    <source>
        <dbReference type="ARBA" id="ARBA00022692"/>
    </source>
</evidence>
<dbReference type="Proteomes" id="UP000095488">
    <property type="component" value="Unassembled WGS sequence"/>
</dbReference>
<comment type="caution">
    <text evidence="9">The sequence shown here is derived from an EMBL/GenBank/DDBJ whole genome shotgun (WGS) entry which is preliminary data.</text>
</comment>
<dbReference type="InterPro" id="IPR045621">
    <property type="entry name" value="BPD_transp_1_N"/>
</dbReference>
<organism evidence="9 10">
    <name type="scientific">Sarcina ventriculi</name>
    <name type="common">Clostridium ventriculi</name>
    <dbReference type="NCBI Taxonomy" id="1267"/>
    <lineage>
        <taxon>Bacteria</taxon>
        <taxon>Bacillati</taxon>
        <taxon>Bacillota</taxon>
        <taxon>Clostridia</taxon>
        <taxon>Eubacteriales</taxon>
        <taxon>Clostridiaceae</taxon>
        <taxon>Sarcina</taxon>
    </lineage>
</organism>
<dbReference type="EMBL" id="CYZR01000003">
    <property type="protein sequence ID" value="CUN82888.1"/>
    <property type="molecule type" value="Genomic_DNA"/>
</dbReference>
<keyword evidence="4 7" id="KW-0812">Transmembrane</keyword>
<evidence type="ECO:0000313" key="9">
    <source>
        <dbReference type="EMBL" id="CUN82888.1"/>
    </source>
</evidence>
<feature type="transmembrane region" description="Helical" evidence="7">
    <location>
        <begin position="177"/>
        <end position="195"/>
    </location>
</feature>
<dbReference type="NCBIfam" id="NF045469">
    <property type="entry name" value="Opp1B"/>
    <property type="match status" value="1"/>
</dbReference>
<accession>A0ABM9UPS2</accession>
<feature type="transmembrane region" description="Helical" evidence="7">
    <location>
        <begin position="9"/>
        <end position="30"/>
    </location>
</feature>
<feature type="transmembrane region" description="Helical" evidence="7">
    <location>
        <begin position="278"/>
        <end position="303"/>
    </location>
</feature>
<keyword evidence="3" id="KW-1003">Cell membrane</keyword>
<dbReference type="PANTHER" id="PTHR43163">
    <property type="entry name" value="DIPEPTIDE TRANSPORT SYSTEM PERMEASE PROTEIN DPPB-RELATED"/>
    <property type="match status" value="1"/>
</dbReference>
<comment type="subcellular location">
    <subcellularLocation>
        <location evidence="1 7">Cell membrane</location>
        <topology evidence="1 7">Multi-pass membrane protein</topology>
    </subcellularLocation>
</comment>
<dbReference type="InterPro" id="IPR000515">
    <property type="entry name" value="MetI-like"/>
</dbReference>
<keyword evidence="5 7" id="KW-1133">Transmembrane helix</keyword>
<dbReference type="InterPro" id="IPR050036">
    <property type="entry name" value="CntB"/>
</dbReference>
<evidence type="ECO:0000313" key="10">
    <source>
        <dbReference type="Proteomes" id="UP000095488"/>
    </source>
</evidence>
<protein>
    <submittedName>
        <fullName evidence="9">Nickel transport system permease protein nikB</fullName>
    </submittedName>
</protein>
<evidence type="ECO:0000256" key="5">
    <source>
        <dbReference type="ARBA" id="ARBA00022989"/>
    </source>
</evidence>
<feature type="transmembrane region" description="Helical" evidence="7">
    <location>
        <begin position="138"/>
        <end position="157"/>
    </location>
</feature>
<dbReference type="Pfam" id="PF19300">
    <property type="entry name" value="BPD_transp_1_N"/>
    <property type="match status" value="1"/>
</dbReference>
<feature type="domain" description="ABC transmembrane type-1" evidence="8">
    <location>
        <begin position="99"/>
        <end position="300"/>
    </location>
</feature>
<comment type="similarity">
    <text evidence="7">Belongs to the binding-protein-dependent transport system permease family.</text>
</comment>
<evidence type="ECO:0000256" key="2">
    <source>
        <dbReference type="ARBA" id="ARBA00022448"/>
    </source>
</evidence>
<gene>
    <name evidence="9" type="primary">nikB</name>
    <name evidence="9" type="ORF">ERS852473_01208</name>
</gene>
<dbReference type="PANTHER" id="PTHR43163:SF6">
    <property type="entry name" value="DIPEPTIDE TRANSPORT SYSTEM PERMEASE PROTEIN DPPB-RELATED"/>
    <property type="match status" value="1"/>
</dbReference>
<keyword evidence="10" id="KW-1185">Reference proteome</keyword>
<sequence length="313" mass="35414">MKKYIIKRLLLVIPMLFVISFIAFLLINFMPSDPAEVALRINEIVPTDEAIASMRVELGLDKPFFIRYFNWLNNCLHLDFGVSYANTTRTVLSEITRCIPYTIKLSVLALIIVVCVSIPIGIFSAIYKNSVFDKIVRVLIFMGSSMPSYLVGIMLIYFLGVKFKMFPTSGARSFRHFILPAIALSLSEISTYARLIRSSVLDNLNENYVFYGKVRGLKNKSILFKHVFKNSLKSCMNAFGMSIAYLVAGAFIIENLFAIPGIGRLGVSAIFNRDYPIIQAYILLMGVMFVFCNLIVDIIQAFIDPRMKRGLIK</sequence>
<evidence type="ECO:0000256" key="1">
    <source>
        <dbReference type="ARBA" id="ARBA00004651"/>
    </source>
</evidence>
<evidence type="ECO:0000256" key="7">
    <source>
        <dbReference type="RuleBase" id="RU363032"/>
    </source>
</evidence>
<keyword evidence="2 7" id="KW-0813">Transport</keyword>
<feature type="transmembrane region" description="Helical" evidence="7">
    <location>
        <begin position="105"/>
        <end position="126"/>
    </location>
</feature>